<evidence type="ECO:0000259" key="1">
    <source>
        <dbReference type="Pfam" id="PF19512"/>
    </source>
</evidence>
<evidence type="ECO:0000313" key="3">
    <source>
        <dbReference type="Proteomes" id="UP001170959"/>
    </source>
</evidence>
<proteinExistence type="predicted"/>
<comment type="caution">
    <text evidence="2">The sequence shown here is derived from an EMBL/GenBank/DDBJ whole genome shotgun (WGS) entry which is preliminary data.</text>
</comment>
<reference evidence="2" key="1">
    <citation type="submission" date="2020-06" db="EMBL/GenBank/DDBJ databases">
        <authorList>
            <person name="Dong N."/>
        </authorList>
    </citation>
    <scope>NUCLEOTIDE SEQUENCE</scope>
    <source>
        <strain evidence="2">R655-4</strain>
    </source>
</reference>
<name>A0AAJ1QBG9_9FLAO</name>
<dbReference type="Pfam" id="PF19512">
    <property type="entry name" value="DUF6046"/>
    <property type="match status" value="1"/>
</dbReference>
<organism evidence="2 3">
    <name type="scientific">Empedobacter brevis</name>
    <dbReference type="NCBI Taxonomy" id="247"/>
    <lineage>
        <taxon>Bacteria</taxon>
        <taxon>Pseudomonadati</taxon>
        <taxon>Bacteroidota</taxon>
        <taxon>Flavobacteriia</taxon>
        <taxon>Flavobacteriales</taxon>
        <taxon>Weeksellaceae</taxon>
        <taxon>Empedobacter</taxon>
    </lineage>
</organism>
<reference evidence="2" key="2">
    <citation type="journal article" date="2022" name="Sci. Total Environ.">
        <title>Prevalence, transmission, and molecular epidemiology of tet(X)-positive bacteria among humans, animals, and environmental niches in China: An epidemiological, and genomic-based study.</title>
        <authorList>
            <person name="Dong N."/>
            <person name="Zeng Y."/>
            <person name="Cai C."/>
            <person name="Sun C."/>
            <person name="Lu J."/>
            <person name="Liu C."/>
            <person name="Zhou H."/>
            <person name="Sun Q."/>
            <person name="Shu L."/>
            <person name="Wang H."/>
            <person name="Wang Y."/>
            <person name="Wang S."/>
            <person name="Wu C."/>
            <person name="Chan E.W."/>
            <person name="Chen G."/>
            <person name="Shen Z."/>
            <person name="Chen S."/>
            <person name="Zhang R."/>
        </authorList>
    </citation>
    <scope>NUCLEOTIDE SEQUENCE</scope>
    <source>
        <strain evidence="2">R655-4</strain>
    </source>
</reference>
<dbReference type="Proteomes" id="UP001170959">
    <property type="component" value="Unassembled WGS sequence"/>
</dbReference>
<feature type="domain" description="DUF6046" evidence="1">
    <location>
        <begin position="65"/>
        <end position="180"/>
    </location>
</feature>
<accession>A0AAJ1QBG9</accession>
<gene>
    <name evidence="2" type="ORF">HX001_00125</name>
</gene>
<sequence>MEFDFKEIVANSLTDYIAPPFPKWWGNNKTKFVLPDLLGVNRNQLLGGQYFQTLELQYNGENYLFPNEPLIGLTLAKTIVETATVGKYRKGTVDEYICTEDYRISIRGLCFSEDMETYPAEQVAMLNELFDINDGLEILNNPFLELFGIRKITLLEINFDEMQGEQGLQRYFIRAKSSQDFYAELDESYQSIQNLLS</sequence>
<dbReference type="InterPro" id="IPR046109">
    <property type="entry name" value="DUF6046"/>
</dbReference>
<dbReference type="EMBL" id="JACAGJ010000001">
    <property type="protein sequence ID" value="MDM1070891.1"/>
    <property type="molecule type" value="Genomic_DNA"/>
</dbReference>
<dbReference type="RefSeq" id="WP_286491292.1">
    <property type="nucleotide sequence ID" value="NZ_JACAGJ010000001.1"/>
</dbReference>
<dbReference type="AlphaFoldDB" id="A0AAJ1QBG9"/>
<protein>
    <recommendedName>
        <fullName evidence="1">DUF6046 domain-containing protein</fullName>
    </recommendedName>
</protein>
<evidence type="ECO:0000313" key="2">
    <source>
        <dbReference type="EMBL" id="MDM1070891.1"/>
    </source>
</evidence>